<feature type="transmembrane region" description="Helical" evidence="5">
    <location>
        <begin position="167"/>
        <end position="186"/>
    </location>
</feature>
<comment type="subcellular location">
    <subcellularLocation>
        <location evidence="1">Membrane</location>
        <topology evidence="1">Multi-pass membrane protein</topology>
    </subcellularLocation>
</comment>
<keyword evidence="4 5" id="KW-0472">Membrane</keyword>
<feature type="transmembrane region" description="Helical" evidence="5">
    <location>
        <begin position="226"/>
        <end position="242"/>
    </location>
</feature>
<gene>
    <name evidence="7" type="ORF">METZ01_LOCUS37861</name>
</gene>
<dbReference type="Pfam" id="PF01061">
    <property type="entry name" value="ABC2_membrane"/>
    <property type="match status" value="1"/>
</dbReference>
<accession>A0A381R594</accession>
<keyword evidence="2 5" id="KW-0812">Transmembrane</keyword>
<reference evidence="7" key="1">
    <citation type="submission" date="2018-05" db="EMBL/GenBank/DDBJ databases">
        <authorList>
            <person name="Lanie J.A."/>
            <person name="Ng W.-L."/>
            <person name="Kazmierczak K.M."/>
            <person name="Andrzejewski T.M."/>
            <person name="Davidsen T.M."/>
            <person name="Wayne K.J."/>
            <person name="Tettelin H."/>
            <person name="Glass J.I."/>
            <person name="Rusch D."/>
            <person name="Podicherti R."/>
            <person name="Tsui H.-C.T."/>
            <person name="Winkler M.E."/>
        </authorList>
    </citation>
    <scope>NUCLEOTIDE SEQUENCE</scope>
</reference>
<evidence type="ECO:0000256" key="4">
    <source>
        <dbReference type="ARBA" id="ARBA00023136"/>
    </source>
</evidence>
<sequence>MLARQIGYQNRLFRRTAISAFFTLAFPLIFLLLFGAIFEDIDVASGQVVAAAQFYAPGLAVFTAVSATYTNIGIVTAIYRDEGVLMRIRSTPLPRWVYMGGVVGSGVLIALFGSLIMLAVGFGLYGLEMEADRIPAAVVTFVVGVASFSLLGLALAAVTPSGQSAPALANATILPMAFISNVFIVVPDPARWLDVAGDVFPLKPFIEAFYAAFDPFRTGSAWEPGLLARIAAWGLFGALVAVRRFRWEPSTGGGSGTSRGRRRQG</sequence>
<name>A0A381R594_9ZZZZ</name>
<dbReference type="GO" id="GO:0016020">
    <property type="term" value="C:membrane"/>
    <property type="evidence" value="ECO:0007669"/>
    <property type="project" value="UniProtKB-SubCell"/>
</dbReference>
<evidence type="ECO:0000256" key="5">
    <source>
        <dbReference type="SAM" id="Phobius"/>
    </source>
</evidence>
<dbReference type="PANTHER" id="PTHR43229">
    <property type="entry name" value="NODULATION PROTEIN J"/>
    <property type="match status" value="1"/>
</dbReference>
<evidence type="ECO:0000259" key="6">
    <source>
        <dbReference type="Pfam" id="PF01061"/>
    </source>
</evidence>
<evidence type="ECO:0000256" key="2">
    <source>
        <dbReference type="ARBA" id="ARBA00022692"/>
    </source>
</evidence>
<feature type="transmembrane region" description="Helical" evidence="5">
    <location>
        <begin position="134"/>
        <end position="155"/>
    </location>
</feature>
<organism evidence="7">
    <name type="scientific">marine metagenome</name>
    <dbReference type="NCBI Taxonomy" id="408172"/>
    <lineage>
        <taxon>unclassified sequences</taxon>
        <taxon>metagenomes</taxon>
        <taxon>ecological metagenomes</taxon>
    </lineage>
</organism>
<dbReference type="EMBL" id="UINC01001616">
    <property type="protein sequence ID" value="SUZ85007.1"/>
    <property type="molecule type" value="Genomic_DNA"/>
</dbReference>
<evidence type="ECO:0000256" key="1">
    <source>
        <dbReference type="ARBA" id="ARBA00004141"/>
    </source>
</evidence>
<feature type="transmembrane region" description="Helical" evidence="5">
    <location>
        <begin position="12"/>
        <end position="34"/>
    </location>
</feature>
<proteinExistence type="predicted"/>
<dbReference type="PANTHER" id="PTHR43229:SF2">
    <property type="entry name" value="NODULATION PROTEIN J"/>
    <property type="match status" value="1"/>
</dbReference>
<evidence type="ECO:0000313" key="7">
    <source>
        <dbReference type="EMBL" id="SUZ85007.1"/>
    </source>
</evidence>
<keyword evidence="3 5" id="KW-1133">Transmembrane helix</keyword>
<dbReference type="AlphaFoldDB" id="A0A381R594"/>
<feature type="transmembrane region" description="Helical" evidence="5">
    <location>
        <begin position="96"/>
        <end position="122"/>
    </location>
</feature>
<feature type="transmembrane region" description="Helical" evidence="5">
    <location>
        <begin position="54"/>
        <end position="75"/>
    </location>
</feature>
<evidence type="ECO:0000256" key="3">
    <source>
        <dbReference type="ARBA" id="ARBA00022989"/>
    </source>
</evidence>
<dbReference type="GO" id="GO:0140359">
    <property type="term" value="F:ABC-type transporter activity"/>
    <property type="evidence" value="ECO:0007669"/>
    <property type="project" value="InterPro"/>
</dbReference>
<protein>
    <recommendedName>
        <fullName evidence="6">ABC-2 type transporter transmembrane domain-containing protein</fullName>
    </recommendedName>
</protein>
<dbReference type="InterPro" id="IPR013525">
    <property type="entry name" value="ABC2_TM"/>
</dbReference>
<dbReference type="InterPro" id="IPR051784">
    <property type="entry name" value="Nod_factor_ABC_transporter"/>
</dbReference>
<feature type="domain" description="ABC-2 type transporter transmembrane" evidence="6">
    <location>
        <begin position="11"/>
        <end position="212"/>
    </location>
</feature>